<sequence length="254" mass="26678">MAALAQSVTELAAIEGIYLLVAAALIAGLLRGFSGFGSAMVYLPIAAQVLPPIWVLTTLIMMDLLGPIPSVPKAWRAGDPRDVMRLGLGTLVGLPLGIALLVLMAPETFRYVVSFLTLALVAALAGGVRYNGQMDRRMVYGTGGVAGVVGGAVGLGGPPVIMLYMASPLPAERIRANILMYLMVFDVLTLGAYLVSGLLVFKAILLGLMLAVPFLVAVQVGAWMFNPAHGRLYRAVAYAIIVLSALMGLPIWNG</sequence>
<keyword evidence="10" id="KW-1185">Reference proteome</keyword>
<evidence type="ECO:0000256" key="7">
    <source>
        <dbReference type="ARBA" id="ARBA00023136"/>
    </source>
</evidence>
<dbReference type="PANTHER" id="PTHR30269">
    <property type="entry name" value="TRANSMEMBRANE PROTEIN YFCA"/>
    <property type="match status" value="1"/>
</dbReference>
<feature type="transmembrane region" description="Helical" evidence="8">
    <location>
        <begin position="111"/>
        <end position="132"/>
    </location>
</feature>
<accession>A0A2M9DBP6</accession>
<keyword evidence="5 8" id="KW-0812">Transmembrane</keyword>
<dbReference type="InterPro" id="IPR002781">
    <property type="entry name" value="TM_pro_TauE-like"/>
</dbReference>
<evidence type="ECO:0000256" key="4">
    <source>
        <dbReference type="ARBA" id="ARBA00022475"/>
    </source>
</evidence>
<gene>
    <name evidence="9" type="ORF">BV394_14245</name>
</gene>
<evidence type="ECO:0000256" key="3">
    <source>
        <dbReference type="ARBA" id="ARBA00022448"/>
    </source>
</evidence>
<evidence type="ECO:0000256" key="8">
    <source>
        <dbReference type="RuleBase" id="RU363041"/>
    </source>
</evidence>
<dbReference type="STRING" id="1267768.BV394_14245"/>
<comment type="subcellular location">
    <subcellularLocation>
        <location evidence="1 8">Cell membrane</location>
        <topology evidence="1 8">Multi-pass membrane protein</topology>
    </subcellularLocation>
</comment>
<reference evidence="9 10" key="1">
    <citation type="submission" date="2017-01" db="EMBL/GenBank/DDBJ databases">
        <title>Genomic analysis of Xuhuaishuia manganoxidans DY6-4.</title>
        <authorList>
            <person name="Wang X."/>
        </authorList>
    </citation>
    <scope>NUCLEOTIDE SEQUENCE [LARGE SCALE GENOMIC DNA]</scope>
    <source>
        <strain evidence="9 10">DY6-4</strain>
    </source>
</reference>
<feature type="transmembrane region" description="Helical" evidence="8">
    <location>
        <begin position="12"/>
        <end position="33"/>
    </location>
</feature>
<dbReference type="OrthoDB" id="9795324at2"/>
<feature type="transmembrane region" description="Helical" evidence="8">
    <location>
        <begin position="45"/>
        <end position="65"/>
    </location>
</feature>
<dbReference type="Proteomes" id="UP000187266">
    <property type="component" value="Chromosome"/>
</dbReference>
<evidence type="ECO:0000256" key="2">
    <source>
        <dbReference type="ARBA" id="ARBA00009142"/>
    </source>
</evidence>
<evidence type="ECO:0000313" key="9">
    <source>
        <dbReference type="EMBL" id="APX90732.1"/>
    </source>
</evidence>
<dbReference type="InterPro" id="IPR052017">
    <property type="entry name" value="TSUP"/>
</dbReference>
<protein>
    <recommendedName>
        <fullName evidence="8">Probable membrane transporter protein</fullName>
    </recommendedName>
</protein>
<proteinExistence type="inferred from homology"/>
<feature type="transmembrane region" description="Helical" evidence="8">
    <location>
        <begin position="86"/>
        <end position="105"/>
    </location>
</feature>
<feature type="transmembrane region" description="Helical" evidence="8">
    <location>
        <begin position="144"/>
        <end position="166"/>
    </location>
</feature>
<keyword evidence="7 8" id="KW-0472">Membrane</keyword>
<evidence type="ECO:0000256" key="6">
    <source>
        <dbReference type="ARBA" id="ARBA00022989"/>
    </source>
</evidence>
<keyword evidence="6 8" id="KW-1133">Transmembrane helix</keyword>
<dbReference type="AlphaFoldDB" id="A0A1U7DL81"/>
<feature type="transmembrane region" description="Helical" evidence="8">
    <location>
        <begin position="178"/>
        <end position="196"/>
    </location>
</feature>
<name>A0A1U7DL81_9RHOB</name>
<evidence type="ECO:0000256" key="1">
    <source>
        <dbReference type="ARBA" id="ARBA00004651"/>
    </source>
</evidence>
<comment type="similarity">
    <text evidence="2 8">Belongs to the 4-toluene sulfonate uptake permease (TSUP) (TC 2.A.102) family.</text>
</comment>
<organism evidence="9 10">
    <name type="scientific">Brevirhabdus pacifica</name>
    <dbReference type="NCBI Taxonomy" id="1267768"/>
    <lineage>
        <taxon>Bacteria</taxon>
        <taxon>Pseudomonadati</taxon>
        <taxon>Pseudomonadota</taxon>
        <taxon>Alphaproteobacteria</taxon>
        <taxon>Rhodobacterales</taxon>
        <taxon>Paracoccaceae</taxon>
        <taxon>Brevirhabdus</taxon>
    </lineage>
</organism>
<dbReference type="RefSeq" id="WP_076980749.1">
    <property type="nucleotide sequence ID" value="NZ_CP019124.1"/>
</dbReference>
<evidence type="ECO:0000313" key="10">
    <source>
        <dbReference type="Proteomes" id="UP000187266"/>
    </source>
</evidence>
<feature type="transmembrane region" description="Helical" evidence="8">
    <location>
        <begin position="203"/>
        <end position="225"/>
    </location>
</feature>
<evidence type="ECO:0000256" key="5">
    <source>
        <dbReference type="ARBA" id="ARBA00022692"/>
    </source>
</evidence>
<accession>A0A1U7DL81</accession>
<dbReference type="PANTHER" id="PTHR30269:SF37">
    <property type="entry name" value="MEMBRANE TRANSPORTER PROTEIN"/>
    <property type="match status" value="1"/>
</dbReference>
<dbReference type="GO" id="GO:0005886">
    <property type="term" value="C:plasma membrane"/>
    <property type="evidence" value="ECO:0007669"/>
    <property type="project" value="UniProtKB-SubCell"/>
</dbReference>
<keyword evidence="4 8" id="KW-1003">Cell membrane</keyword>
<feature type="transmembrane region" description="Helical" evidence="8">
    <location>
        <begin position="231"/>
        <end position="252"/>
    </location>
</feature>
<dbReference type="EMBL" id="CP019124">
    <property type="protein sequence ID" value="APX90732.1"/>
    <property type="molecule type" value="Genomic_DNA"/>
</dbReference>
<dbReference type="Pfam" id="PF01925">
    <property type="entry name" value="TauE"/>
    <property type="match status" value="1"/>
</dbReference>
<keyword evidence="3" id="KW-0813">Transport</keyword>